<evidence type="ECO:0000313" key="4">
    <source>
        <dbReference type="Proteomes" id="UP001139193"/>
    </source>
</evidence>
<dbReference type="InterPro" id="IPR003777">
    <property type="entry name" value="XdhC_CoxI"/>
</dbReference>
<protein>
    <submittedName>
        <fullName evidence="3">XdhC family protein</fullName>
    </submittedName>
</protein>
<evidence type="ECO:0000259" key="1">
    <source>
        <dbReference type="Pfam" id="PF02625"/>
    </source>
</evidence>
<dbReference type="Pfam" id="PF02625">
    <property type="entry name" value="XdhC_CoxI"/>
    <property type="match status" value="1"/>
</dbReference>
<evidence type="ECO:0000259" key="2">
    <source>
        <dbReference type="Pfam" id="PF13478"/>
    </source>
</evidence>
<evidence type="ECO:0000313" key="3">
    <source>
        <dbReference type="EMBL" id="MCI1188855.1"/>
    </source>
</evidence>
<reference evidence="3" key="1">
    <citation type="submission" date="2022-03" db="EMBL/GenBank/DDBJ databases">
        <title>Bacterial whole genome sequence for Hymenobacter sp. DH14.</title>
        <authorList>
            <person name="Le V."/>
        </authorList>
    </citation>
    <scope>NUCLEOTIDE SEQUENCE</scope>
    <source>
        <strain evidence="3">DH14</strain>
    </source>
</reference>
<dbReference type="InterPro" id="IPR052698">
    <property type="entry name" value="MoCofactor_Util/Proc"/>
</dbReference>
<gene>
    <name evidence="3" type="ORF">MON38_15635</name>
</gene>
<dbReference type="EMBL" id="JALBGC010000004">
    <property type="protein sequence ID" value="MCI1188855.1"/>
    <property type="molecule type" value="Genomic_DNA"/>
</dbReference>
<comment type="caution">
    <text evidence="3">The sequence shown here is derived from an EMBL/GenBank/DDBJ whole genome shotgun (WGS) entry which is preliminary data.</text>
</comment>
<dbReference type="InterPro" id="IPR027051">
    <property type="entry name" value="XdhC_Rossmann_dom"/>
</dbReference>
<keyword evidence="4" id="KW-1185">Reference proteome</keyword>
<dbReference type="AlphaFoldDB" id="A0A9X1VKT1"/>
<dbReference type="RefSeq" id="WP_241937082.1">
    <property type="nucleotide sequence ID" value="NZ_JALBGC010000004.1"/>
</dbReference>
<feature type="domain" description="XdhC Rossmann" evidence="2">
    <location>
        <begin position="191"/>
        <end position="333"/>
    </location>
</feature>
<name>A0A9X1VKT1_9BACT</name>
<dbReference type="PANTHER" id="PTHR30388">
    <property type="entry name" value="ALDEHYDE OXIDOREDUCTASE MOLYBDENUM COFACTOR ASSEMBLY PROTEIN"/>
    <property type="match status" value="1"/>
</dbReference>
<dbReference type="Gene3D" id="3.40.50.720">
    <property type="entry name" value="NAD(P)-binding Rossmann-like Domain"/>
    <property type="match status" value="1"/>
</dbReference>
<accession>A0A9X1VKT1</accession>
<feature type="domain" description="XdhC- CoxI" evidence="1">
    <location>
        <begin position="18"/>
        <end position="77"/>
    </location>
</feature>
<dbReference type="Proteomes" id="UP001139193">
    <property type="component" value="Unassembled WGS sequence"/>
</dbReference>
<dbReference type="Pfam" id="PF13478">
    <property type="entry name" value="XdhC_C"/>
    <property type="match status" value="1"/>
</dbReference>
<dbReference type="PANTHER" id="PTHR30388:SF6">
    <property type="entry name" value="XANTHINE DEHYDROGENASE SUBUNIT A-RELATED"/>
    <property type="match status" value="1"/>
</dbReference>
<proteinExistence type="predicted"/>
<organism evidence="3 4">
    <name type="scientific">Hymenobacter cyanobacteriorum</name>
    <dbReference type="NCBI Taxonomy" id="2926463"/>
    <lineage>
        <taxon>Bacteria</taxon>
        <taxon>Pseudomonadati</taxon>
        <taxon>Bacteroidota</taxon>
        <taxon>Cytophagia</taxon>
        <taxon>Cytophagales</taxon>
        <taxon>Hymenobacteraceae</taxon>
        <taxon>Hymenobacter</taxon>
    </lineage>
</organism>
<sequence length="342" mass="36673">MPASPRDLPVWALAAACLRVGAPVALLAVLRSEGSSPGRQGFKMAVTADTVAGSIGGGIMEHKWVELARQRLREADAAPLLRPQVHRREAPADRSGMMCSGEQDVLLWPLLPADLPAVAAIENSLQTLRGGWLELSPAASLHFLPPTETLAPAAAAATAAAEHSPAQPAFYEYQPGPAWRYRERLGFRDQLTIVGGGHVSLALSSVAAALDFELTVLDDRADLPTFDLNHAAHHRQRIDYENVAAAVPPGPHRYVVVMTVGYRTDAVVLRQLLNMPCRYLGVMGSVAKVAELRRGLREEGFSEAAIARLRGPIGVPIQSQTPEEIAISIAAELIQVRRSAGL</sequence>